<dbReference type="GO" id="GO:0004175">
    <property type="term" value="F:endopeptidase activity"/>
    <property type="evidence" value="ECO:0007669"/>
    <property type="project" value="TreeGrafter"/>
</dbReference>
<dbReference type="OrthoDB" id="6397760at2"/>
<reference evidence="4" key="1">
    <citation type="submission" date="2016-11" db="EMBL/GenBank/DDBJ databases">
        <title>Trade-off between light-utilization and light-protection in marine flavobacteria.</title>
        <authorList>
            <person name="Kumagai Y."/>
            <person name="Yoshizawa S."/>
            <person name="Kogure K."/>
        </authorList>
    </citation>
    <scope>NUCLEOTIDE SEQUENCE [LARGE SCALE GENOMIC DNA]</scope>
    <source>
        <strain evidence="4">SG-18</strain>
    </source>
</reference>
<dbReference type="Proteomes" id="UP000239366">
    <property type="component" value="Unassembled WGS sequence"/>
</dbReference>
<evidence type="ECO:0000259" key="2">
    <source>
        <dbReference type="Pfam" id="PF03572"/>
    </source>
</evidence>
<dbReference type="GO" id="GO:0008236">
    <property type="term" value="F:serine-type peptidase activity"/>
    <property type="evidence" value="ECO:0007669"/>
    <property type="project" value="InterPro"/>
</dbReference>
<dbReference type="InterPro" id="IPR029045">
    <property type="entry name" value="ClpP/crotonase-like_dom_sf"/>
</dbReference>
<dbReference type="AlphaFoldDB" id="A0A2S7T669"/>
<keyword evidence="1" id="KW-0732">Signal</keyword>
<dbReference type="RefSeq" id="WP_105000816.1">
    <property type="nucleotide sequence ID" value="NZ_MQVX01000001.1"/>
</dbReference>
<proteinExistence type="predicted"/>
<dbReference type="Pfam" id="PF03572">
    <property type="entry name" value="Peptidase_S41"/>
    <property type="match status" value="1"/>
</dbReference>
<dbReference type="GO" id="GO:0006508">
    <property type="term" value="P:proteolysis"/>
    <property type="evidence" value="ECO:0007669"/>
    <property type="project" value="InterPro"/>
</dbReference>
<dbReference type="PANTHER" id="PTHR32060">
    <property type="entry name" value="TAIL-SPECIFIC PROTEASE"/>
    <property type="match status" value="1"/>
</dbReference>
<name>A0A2S7T669_9FLAO</name>
<dbReference type="PANTHER" id="PTHR32060:SF22">
    <property type="entry name" value="CARBOXYL-TERMINAL-PROCESSING PEPTIDASE 3, CHLOROPLASTIC"/>
    <property type="match status" value="1"/>
</dbReference>
<dbReference type="EMBL" id="MQVX01000001">
    <property type="protein sequence ID" value="PQJ15164.1"/>
    <property type="molecule type" value="Genomic_DNA"/>
</dbReference>
<organism evidence="3 4">
    <name type="scientific">Aureicoccus marinus</name>
    <dbReference type="NCBI Taxonomy" id="754435"/>
    <lineage>
        <taxon>Bacteria</taxon>
        <taxon>Pseudomonadati</taxon>
        <taxon>Bacteroidota</taxon>
        <taxon>Flavobacteriia</taxon>
        <taxon>Flavobacteriales</taxon>
        <taxon>Flavobacteriaceae</taxon>
        <taxon>Aureicoccus</taxon>
    </lineage>
</organism>
<feature type="domain" description="Tail specific protease" evidence="2">
    <location>
        <begin position="240"/>
        <end position="439"/>
    </location>
</feature>
<feature type="chain" id="PRO_5015615575" evidence="1">
    <location>
        <begin position="22"/>
        <end position="465"/>
    </location>
</feature>
<evidence type="ECO:0000313" key="3">
    <source>
        <dbReference type="EMBL" id="PQJ15164.1"/>
    </source>
</evidence>
<gene>
    <name evidence="3" type="ORF">BST99_04955</name>
</gene>
<sequence length="465" mass="53030">MNALKKLLFVLTVLGFQLAFSQGNRSSFCRDEVLKDFEYLYQSLEETHYDLYAYTSKEEMQKHYDLLKKGIHQDSLSIQEITTLFQTFTAKVNNGHTEVIFPVAQYLEYAEGGGTLFPLELVIEDGKALVRNNLTPLSELQKGTEILSIDGMPIMEVFQQLSAYISAERPYFKYTKAEIISFPRLYWQEYGSKARYEVVAKVNGEEIHKQIKAVPAIEGFEMKRWDILINAPKFKHYKKVAYLNPGDFGGDLNQFKSFIDSAFTQIRTKKSPTLIIDLRYNSGGDDIFSDYMVSYIADKPFQWNSSFELKSSAILKKHVRENSDLTTEYAKSILGHKDGERFLFQFESYLPQPKNKRFTGNVYVLINRQSHSQSAVTAAQIQDYGFGKMVGEETGDSPSLYASQLTYTLPITGIPVKTAKGKITRVNGSEAVQGVQPDIFIRDHLRDDKDEILDGLLKRLEAGRP</sequence>
<keyword evidence="4" id="KW-1185">Reference proteome</keyword>
<dbReference type="InterPro" id="IPR005151">
    <property type="entry name" value="Tail-specific_protease"/>
</dbReference>
<comment type="caution">
    <text evidence="3">The sequence shown here is derived from an EMBL/GenBank/DDBJ whole genome shotgun (WGS) entry which is preliminary data.</text>
</comment>
<feature type="signal peptide" evidence="1">
    <location>
        <begin position="1"/>
        <end position="21"/>
    </location>
</feature>
<dbReference type="SUPFAM" id="SSF52096">
    <property type="entry name" value="ClpP/crotonase"/>
    <property type="match status" value="1"/>
</dbReference>
<evidence type="ECO:0000313" key="4">
    <source>
        <dbReference type="Proteomes" id="UP000239366"/>
    </source>
</evidence>
<protein>
    <submittedName>
        <fullName evidence="3">Peptidase S41</fullName>
    </submittedName>
</protein>
<evidence type="ECO:0000256" key="1">
    <source>
        <dbReference type="SAM" id="SignalP"/>
    </source>
</evidence>
<dbReference type="Gene3D" id="3.90.226.10">
    <property type="entry name" value="2-enoyl-CoA Hydratase, Chain A, domain 1"/>
    <property type="match status" value="1"/>
</dbReference>
<accession>A0A2S7T669</accession>